<evidence type="ECO:0000313" key="2">
    <source>
        <dbReference type="EMBL" id="UVE50351.1"/>
    </source>
</evidence>
<dbReference type="RefSeq" id="WP_007543125.1">
    <property type="nucleotide sequence ID" value="NZ_CP078063.1"/>
</dbReference>
<sequence>MVSDSSLGGRLAGVVAAIIGLSVALSTGQFDIGVSQSAGPIDFLTSVASTSPLVFVAIVATVAGLVVAVGPWDWS</sequence>
<proteinExistence type="predicted"/>
<gene>
    <name evidence="2" type="ORF">KU306_00105</name>
</gene>
<reference evidence="2" key="1">
    <citation type="submission" date="2021-07" db="EMBL/GenBank/DDBJ databases">
        <title>Studies on halocins as antimicrobial molecules from haloarchaea.</title>
        <authorList>
            <person name="Kumar S."/>
            <person name="Khare S.K."/>
        </authorList>
    </citation>
    <scope>NUCLEOTIDE SEQUENCE</scope>
    <source>
        <strain evidence="2">NCIM 5678</strain>
    </source>
</reference>
<name>A0ABY5RDA5_HALLR</name>
<protein>
    <submittedName>
        <fullName evidence="2">Uncharacterized protein</fullName>
    </submittedName>
</protein>
<feature type="transmembrane region" description="Helical" evidence="1">
    <location>
        <begin position="12"/>
        <end position="32"/>
    </location>
</feature>
<keyword evidence="1" id="KW-0812">Transmembrane</keyword>
<dbReference type="Proteomes" id="UP001058330">
    <property type="component" value="Chromosome"/>
</dbReference>
<keyword evidence="1" id="KW-0472">Membrane</keyword>
<accession>A0ABY5RDA5</accession>
<evidence type="ECO:0000313" key="3">
    <source>
        <dbReference type="Proteomes" id="UP001058330"/>
    </source>
</evidence>
<dbReference type="EMBL" id="CP078063">
    <property type="protein sequence ID" value="UVE50351.1"/>
    <property type="molecule type" value="Genomic_DNA"/>
</dbReference>
<keyword evidence="3" id="KW-1185">Reference proteome</keyword>
<keyword evidence="1" id="KW-1133">Transmembrane helix</keyword>
<organism evidence="2 3">
    <name type="scientific">Haloferax larsenii</name>
    <dbReference type="NCBI Taxonomy" id="302484"/>
    <lineage>
        <taxon>Archaea</taxon>
        <taxon>Methanobacteriati</taxon>
        <taxon>Methanobacteriota</taxon>
        <taxon>Stenosarchaea group</taxon>
        <taxon>Halobacteria</taxon>
        <taxon>Halobacteriales</taxon>
        <taxon>Haloferacaceae</taxon>
        <taxon>Haloferax</taxon>
    </lineage>
</organism>
<evidence type="ECO:0000256" key="1">
    <source>
        <dbReference type="SAM" id="Phobius"/>
    </source>
</evidence>
<feature type="transmembrane region" description="Helical" evidence="1">
    <location>
        <begin position="52"/>
        <end position="72"/>
    </location>
</feature>
<dbReference type="GeneID" id="74527247"/>